<organism evidence="7 8">
    <name type="scientific">Pedobacter hartonius</name>
    <dbReference type="NCBI Taxonomy" id="425514"/>
    <lineage>
        <taxon>Bacteria</taxon>
        <taxon>Pseudomonadati</taxon>
        <taxon>Bacteroidota</taxon>
        <taxon>Sphingobacteriia</taxon>
        <taxon>Sphingobacteriales</taxon>
        <taxon>Sphingobacteriaceae</taxon>
        <taxon>Pedobacter</taxon>
    </lineage>
</organism>
<dbReference type="OrthoDB" id="9783641at2"/>
<dbReference type="InterPro" id="IPR011990">
    <property type="entry name" value="TPR-like_helical_dom_sf"/>
</dbReference>
<evidence type="ECO:0000256" key="2">
    <source>
        <dbReference type="ARBA" id="ARBA00006275"/>
    </source>
</evidence>
<keyword evidence="5" id="KW-0998">Cell outer membrane</keyword>
<dbReference type="STRING" id="425514.SAMN05443550_103113"/>
<protein>
    <submittedName>
        <fullName evidence="7">SusD family protein</fullName>
    </submittedName>
</protein>
<gene>
    <name evidence="7" type="ORF">SAMN05443550_103113</name>
</gene>
<dbReference type="Pfam" id="PF07980">
    <property type="entry name" value="SusD_RagB"/>
    <property type="match status" value="1"/>
</dbReference>
<reference evidence="7 8" key="1">
    <citation type="submission" date="2016-10" db="EMBL/GenBank/DDBJ databases">
        <authorList>
            <person name="de Groot N.N."/>
        </authorList>
    </citation>
    <scope>NUCLEOTIDE SEQUENCE [LARGE SCALE GENOMIC DNA]</scope>
    <source>
        <strain evidence="7 8">DSM 19033</strain>
    </source>
</reference>
<keyword evidence="4" id="KW-0472">Membrane</keyword>
<evidence type="ECO:0000256" key="3">
    <source>
        <dbReference type="ARBA" id="ARBA00022729"/>
    </source>
</evidence>
<dbReference type="RefSeq" id="WP_090555776.1">
    <property type="nucleotide sequence ID" value="NZ_FNRA01000003.1"/>
</dbReference>
<evidence type="ECO:0000313" key="8">
    <source>
        <dbReference type="Proteomes" id="UP000198850"/>
    </source>
</evidence>
<comment type="similarity">
    <text evidence="2">Belongs to the SusD family.</text>
</comment>
<keyword evidence="3" id="KW-0732">Signal</keyword>
<dbReference type="GO" id="GO:0009279">
    <property type="term" value="C:cell outer membrane"/>
    <property type="evidence" value="ECO:0007669"/>
    <property type="project" value="UniProtKB-SubCell"/>
</dbReference>
<dbReference type="EMBL" id="FNRA01000003">
    <property type="protein sequence ID" value="SEA40086.1"/>
    <property type="molecule type" value="Genomic_DNA"/>
</dbReference>
<keyword evidence="8" id="KW-1185">Reference proteome</keyword>
<name>A0A1H4AW63_9SPHI</name>
<dbReference type="InterPro" id="IPR012944">
    <property type="entry name" value="SusD_RagB_dom"/>
</dbReference>
<evidence type="ECO:0000256" key="5">
    <source>
        <dbReference type="ARBA" id="ARBA00023237"/>
    </source>
</evidence>
<feature type="domain" description="RagB/SusD" evidence="6">
    <location>
        <begin position="363"/>
        <end position="477"/>
    </location>
</feature>
<dbReference type="Proteomes" id="UP000198850">
    <property type="component" value="Unassembled WGS sequence"/>
</dbReference>
<evidence type="ECO:0000259" key="6">
    <source>
        <dbReference type="Pfam" id="PF07980"/>
    </source>
</evidence>
<dbReference type="PROSITE" id="PS51257">
    <property type="entry name" value="PROKAR_LIPOPROTEIN"/>
    <property type="match status" value="1"/>
</dbReference>
<comment type="subcellular location">
    <subcellularLocation>
        <location evidence="1">Cell outer membrane</location>
    </subcellularLocation>
</comment>
<evidence type="ECO:0000256" key="1">
    <source>
        <dbReference type="ARBA" id="ARBA00004442"/>
    </source>
</evidence>
<accession>A0A1H4AW63</accession>
<sequence>MKTRYLIAFTALTIALSGCTKLDEKLNGQIGNSGVSSGNVSALLNASYTAMRNPFQGAYGWWALQEFPTDEAIVPTRAGDWDDNGAWRALHLHRWAADHARISEVFRNLNSVSYVATNVLQFSPSAGQSAQARFLRAFAQFAILDGWGQVPYREPGEDVTQPSKVRAAAQEMDYLIAELNAVLPDLPDGPVFNANKDAAKILLMKCYLNKGAFLNRSAPTFDQADMAKVITLADEIINTGKYTLASKYYDNFAPANDQLSKENIFTAQNIGGSDAGGLNSMWIAGLHYNQTPNGNNGFATLSDFYDKFEATDQRRGGPYAGVSNVTGVNAGFLIGQQYNGAGTALKDRKGNPLIFTREVSITERDPNHLEVAGIRVMKYPVDNQNTSTGLPENDWVYYRYADVLLMKAEALLRNGRGAEALPIVNSIRAVRGATAFSSLTPDNLLDERGREFLWEGVRRQDLIRFGKFLTLWQEKPTDDPKYLLFPIPDNQLGNPNFKQNAGY</sequence>
<dbReference type="Gene3D" id="1.25.40.390">
    <property type="match status" value="1"/>
</dbReference>
<proteinExistence type="inferred from homology"/>
<dbReference type="SUPFAM" id="SSF48452">
    <property type="entry name" value="TPR-like"/>
    <property type="match status" value="1"/>
</dbReference>
<dbReference type="AlphaFoldDB" id="A0A1H4AW63"/>
<evidence type="ECO:0000313" key="7">
    <source>
        <dbReference type="EMBL" id="SEA40086.1"/>
    </source>
</evidence>
<evidence type="ECO:0000256" key="4">
    <source>
        <dbReference type="ARBA" id="ARBA00023136"/>
    </source>
</evidence>